<keyword evidence="9 11" id="KW-0408">Iron</keyword>
<accession>A0A017RTP5</accession>
<dbReference type="PIRSF" id="PIRSF006816">
    <property type="entry name" value="Cyc3_hyd_g"/>
    <property type="match status" value="1"/>
</dbReference>
<dbReference type="RefSeq" id="WP_035380511.1">
    <property type="nucleotide sequence ID" value="NZ_AZQP01000032.1"/>
</dbReference>
<evidence type="ECO:0000256" key="11">
    <source>
        <dbReference type="HAMAP-Rule" id="MF_01211"/>
    </source>
</evidence>
<evidence type="ECO:0000256" key="6">
    <source>
        <dbReference type="ARBA" id="ARBA00022827"/>
    </source>
</evidence>
<dbReference type="SUPFAM" id="SSF52343">
    <property type="entry name" value="Ferredoxin reductase-like, C-terminal NADP-linked domain"/>
    <property type="match status" value="1"/>
</dbReference>
<comment type="subunit">
    <text evidence="11">Heterotetramer of 2 PyrK and 2 PyrD type B subunits.</text>
</comment>
<keyword evidence="5 11" id="KW-0479">Metal-binding</keyword>
<keyword evidence="10 11" id="KW-0411">Iron-sulfur</keyword>
<comment type="cofactor">
    <cofactor evidence="11">
        <name>[2Fe-2S] cluster</name>
        <dbReference type="ChEBI" id="CHEBI:190135"/>
    </cofactor>
    <text evidence="11">Binds 1 [2Fe-2S] cluster per subunit.</text>
</comment>
<organism evidence="15 16">
    <name type="scientific">Fervidicella metallireducens AeB</name>
    <dbReference type="NCBI Taxonomy" id="1403537"/>
    <lineage>
        <taxon>Bacteria</taxon>
        <taxon>Bacillati</taxon>
        <taxon>Bacillota</taxon>
        <taxon>Clostridia</taxon>
        <taxon>Eubacteriales</taxon>
        <taxon>Clostridiaceae</taxon>
        <taxon>Fervidicella</taxon>
    </lineage>
</organism>
<dbReference type="Pfam" id="PF10418">
    <property type="entry name" value="DHODB_Fe-S_bind"/>
    <property type="match status" value="1"/>
</dbReference>
<dbReference type="EMBL" id="AZQP01000032">
    <property type="protein sequence ID" value="EYE87971.1"/>
    <property type="molecule type" value="Genomic_DNA"/>
</dbReference>
<evidence type="ECO:0000256" key="12">
    <source>
        <dbReference type="PIRSR" id="PIRSR006816-1"/>
    </source>
</evidence>
<dbReference type="CDD" id="cd06218">
    <property type="entry name" value="DHOD_e_trans"/>
    <property type="match status" value="1"/>
</dbReference>
<dbReference type="GO" id="GO:0044205">
    <property type="term" value="P:'de novo' UMP biosynthetic process"/>
    <property type="evidence" value="ECO:0007669"/>
    <property type="project" value="UniProtKB-UniRule"/>
</dbReference>
<dbReference type="InterPro" id="IPR012165">
    <property type="entry name" value="Cyt_c3_hydrogenase_gsu"/>
</dbReference>
<dbReference type="InterPro" id="IPR039261">
    <property type="entry name" value="FNR_nucleotide-bd"/>
</dbReference>
<comment type="caution">
    <text evidence="11">Lacks conserved residue(s) required for the propagation of feature annotation.</text>
</comment>
<dbReference type="Gene3D" id="2.40.30.10">
    <property type="entry name" value="Translation factors"/>
    <property type="match status" value="1"/>
</dbReference>
<evidence type="ECO:0000256" key="13">
    <source>
        <dbReference type="PIRSR" id="PIRSR006816-2"/>
    </source>
</evidence>
<dbReference type="PANTHER" id="PTHR43513:SF3">
    <property type="entry name" value="DIHYDROOROTATE DEHYDROGENASE B (NAD(+)), ELECTRON TRANSFER SUBUNIT-RELATED"/>
    <property type="match status" value="1"/>
</dbReference>
<feature type="binding site" evidence="11 13">
    <location>
        <position position="215"/>
    </location>
    <ligand>
        <name>[2Fe-2S] cluster</name>
        <dbReference type="ChEBI" id="CHEBI:190135"/>
    </ligand>
</feature>
<comment type="similarity">
    <text evidence="1 11">Belongs to the PyrK family.</text>
</comment>
<evidence type="ECO:0000259" key="14">
    <source>
        <dbReference type="PROSITE" id="PS51384"/>
    </source>
</evidence>
<dbReference type="InterPro" id="IPR023455">
    <property type="entry name" value="Dihydroorotate_DHASE_ETsu"/>
</dbReference>
<evidence type="ECO:0000256" key="8">
    <source>
        <dbReference type="ARBA" id="ARBA00022982"/>
    </source>
</evidence>
<evidence type="ECO:0000256" key="2">
    <source>
        <dbReference type="ARBA" id="ARBA00022448"/>
    </source>
</evidence>
<comment type="cofactor">
    <cofactor evidence="11 12">
        <name>FAD</name>
        <dbReference type="ChEBI" id="CHEBI:57692"/>
    </cofactor>
    <text evidence="11 12">Binds 1 FAD per subunit.</text>
</comment>
<dbReference type="GO" id="GO:0051537">
    <property type="term" value="F:2 iron, 2 sulfur cluster binding"/>
    <property type="evidence" value="ECO:0007669"/>
    <property type="project" value="UniProtKB-KW"/>
</dbReference>
<evidence type="ECO:0000256" key="9">
    <source>
        <dbReference type="ARBA" id="ARBA00023004"/>
    </source>
</evidence>
<reference evidence="15 16" key="1">
    <citation type="journal article" date="2014" name="Genome Announc.">
        <title>Draft Genome Sequence of Fervidicella metallireducens Strain AeBT, an Iron-Reducing Thermoanaerobe from the Great Artesian Basin.</title>
        <authorList>
            <person name="Patel B.K."/>
        </authorList>
    </citation>
    <scope>NUCLEOTIDE SEQUENCE [LARGE SCALE GENOMIC DNA]</scope>
    <source>
        <strain evidence="15 16">AeB</strain>
    </source>
</reference>
<evidence type="ECO:0000256" key="3">
    <source>
        <dbReference type="ARBA" id="ARBA00022630"/>
    </source>
</evidence>
<dbReference type="OrthoDB" id="9789468at2"/>
<dbReference type="GO" id="GO:0050660">
    <property type="term" value="F:flavin adenine dinucleotide binding"/>
    <property type="evidence" value="ECO:0007669"/>
    <property type="project" value="InterPro"/>
</dbReference>
<evidence type="ECO:0000256" key="10">
    <source>
        <dbReference type="ARBA" id="ARBA00023014"/>
    </source>
</evidence>
<comment type="caution">
    <text evidence="15">The sequence shown here is derived from an EMBL/GenBank/DDBJ whole genome shotgun (WGS) entry which is preliminary data.</text>
</comment>
<dbReference type="GO" id="GO:0046872">
    <property type="term" value="F:metal ion binding"/>
    <property type="evidence" value="ECO:0007669"/>
    <property type="project" value="UniProtKB-KW"/>
</dbReference>
<keyword evidence="3 11" id="KW-0285">Flavoprotein</keyword>
<feature type="binding site" evidence="11 12">
    <location>
        <begin position="72"/>
        <end position="73"/>
    </location>
    <ligand>
        <name>FAD</name>
        <dbReference type="ChEBI" id="CHEBI:57692"/>
    </ligand>
</feature>
<feature type="binding site" evidence="11 13">
    <location>
        <position position="210"/>
    </location>
    <ligand>
        <name>[2Fe-2S] cluster</name>
        <dbReference type="ChEBI" id="CHEBI:190135"/>
    </ligand>
</feature>
<dbReference type="InterPro" id="IPR017938">
    <property type="entry name" value="Riboflavin_synthase-like_b-brl"/>
</dbReference>
<evidence type="ECO:0000256" key="7">
    <source>
        <dbReference type="ARBA" id="ARBA00022975"/>
    </source>
</evidence>
<dbReference type="PANTHER" id="PTHR43513">
    <property type="entry name" value="DIHYDROOROTATE DEHYDROGENASE B (NAD(+)), ELECTRON TRANSFER SUBUNIT"/>
    <property type="match status" value="1"/>
</dbReference>
<dbReference type="NCBIfam" id="NF000798">
    <property type="entry name" value="PRK00054.1-3"/>
    <property type="match status" value="1"/>
</dbReference>
<keyword evidence="4 11" id="KW-0001">2Fe-2S</keyword>
<dbReference type="AlphaFoldDB" id="A0A017RTP5"/>
<dbReference type="Proteomes" id="UP000019681">
    <property type="component" value="Unassembled WGS sequence"/>
</dbReference>
<evidence type="ECO:0000256" key="4">
    <source>
        <dbReference type="ARBA" id="ARBA00022714"/>
    </source>
</evidence>
<gene>
    <name evidence="11" type="primary">pyrK</name>
    <name evidence="15" type="ORF">Q428_10385</name>
</gene>
<feature type="binding site" evidence="11 13">
    <location>
        <position position="230"/>
    </location>
    <ligand>
        <name>[2Fe-2S] cluster</name>
        <dbReference type="ChEBI" id="CHEBI:190135"/>
    </ligand>
</feature>
<sequence>MQYKYERVKIQSNAEVANNIYKLVIECNHEAKPGQFYMLRGWDNELLLGRPISVHDVQDGLTSFLYEVRGKGTKILSTLETGYRIEIFGPHGKGFNTNVKGKVAVVTGGIGIAPMYYTIKALKNAQIDLFAGFRDEVYLIDDLKDFISSSYVATNNGRIGHKGFITDIFNPWEYNLVLCCGPEIMMEKIVRMCRDYKTPVYVSMERHMACGIGACLVCTCKTKDGNKRVCKDGPVFSGEDVFLDA</sequence>
<proteinExistence type="inferred from homology"/>
<evidence type="ECO:0000313" key="15">
    <source>
        <dbReference type="EMBL" id="EYE87971.1"/>
    </source>
</evidence>
<feature type="binding site" evidence="11 13">
    <location>
        <position position="218"/>
    </location>
    <ligand>
        <name>[2Fe-2S] cluster</name>
        <dbReference type="ChEBI" id="CHEBI:190135"/>
    </ligand>
</feature>
<evidence type="ECO:0000256" key="1">
    <source>
        <dbReference type="ARBA" id="ARBA00006422"/>
    </source>
</evidence>
<keyword evidence="8 11" id="KW-0249">Electron transport</keyword>
<protein>
    <recommendedName>
        <fullName evidence="11">Dihydroorotate dehydrogenase B (NAD(+)), electron transfer subunit</fullName>
    </recommendedName>
    <alternativeName>
        <fullName evidence="11">Dihydroorotate oxidase B, electron transfer subunit</fullName>
    </alternativeName>
</protein>
<keyword evidence="16" id="KW-1185">Reference proteome</keyword>
<dbReference type="SUPFAM" id="SSF63380">
    <property type="entry name" value="Riboflavin synthase domain-like"/>
    <property type="match status" value="1"/>
</dbReference>
<dbReference type="InterPro" id="IPR037117">
    <property type="entry name" value="Dihydroorotate_DH_ele_sf"/>
</dbReference>
<dbReference type="GO" id="GO:0016491">
    <property type="term" value="F:oxidoreductase activity"/>
    <property type="evidence" value="ECO:0007669"/>
    <property type="project" value="InterPro"/>
</dbReference>
<evidence type="ECO:0000313" key="16">
    <source>
        <dbReference type="Proteomes" id="UP000019681"/>
    </source>
</evidence>
<evidence type="ECO:0000256" key="5">
    <source>
        <dbReference type="ARBA" id="ARBA00022723"/>
    </source>
</evidence>
<dbReference type="GO" id="GO:0009055">
    <property type="term" value="F:electron transfer activity"/>
    <property type="evidence" value="ECO:0007669"/>
    <property type="project" value="UniProtKB-UniRule"/>
</dbReference>
<feature type="domain" description="FAD-binding FR-type" evidence="14">
    <location>
        <begin position="3"/>
        <end position="97"/>
    </location>
</feature>
<keyword evidence="7 11" id="KW-0665">Pyrimidine biosynthesis</keyword>
<dbReference type="InterPro" id="IPR050353">
    <property type="entry name" value="PyrK_electron_transfer"/>
</dbReference>
<dbReference type="UniPathway" id="UPA00070">
    <property type="reaction ID" value="UER00945"/>
</dbReference>
<dbReference type="InterPro" id="IPR019480">
    <property type="entry name" value="Dihydroorotate_DH_Fe-S-bd"/>
</dbReference>
<comment type="cofactor">
    <cofactor evidence="13">
        <name>[2Fe-2S] cluster</name>
        <dbReference type="ChEBI" id="CHEBI:190135"/>
    </cofactor>
    <text evidence="13">Binds 1 [2Fe-2S] cluster per subunit.</text>
</comment>
<dbReference type="STRING" id="1403537.Q428_10385"/>
<dbReference type="Gene3D" id="3.40.50.80">
    <property type="entry name" value="Nucleotide-binding domain of ferredoxin-NADP reductase (FNR) module"/>
    <property type="match status" value="1"/>
</dbReference>
<feature type="binding site" evidence="11 12">
    <location>
        <begin position="50"/>
        <end position="53"/>
    </location>
    <ligand>
        <name>FAD</name>
        <dbReference type="ChEBI" id="CHEBI:57692"/>
    </ligand>
</feature>
<comment type="function">
    <text evidence="11">Responsible for channeling the electrons from the oxidation of dihydroorotate from the FMN redox center in the PyrD type B subunit to the ultimate electron acceptor NAD(+).</text>
</comment>
<keyword evidence="2 11" id="KW-0813">Transport</keyword>
<keyword evidence="6 11" id="KW-0274">FAD</keyword>
<dbReference type="Gene3D" id="2.10.240.10">
    <property type="entry name" value="Dihydroorotate dehydrogenase, electron transfer subunit"/>
    <property type="match status" value="1"/>
</dbReference>
<dbReference type="InterPro" id="IPR017927">
    <property type="entry name" value="FAD-bd_FR_type"/>
</dbReference>
<dbReference type="PROSITE" id="PS51384">
    <property type="entry name" value="FAD_FR"/>
    <property type="match status" value="1"/>
</dbReference>
<comment type="pathway">
    <text evidence="11">Pyrimidine metabolism; UMP biosynthesis via de novo pathway; orotate from (S)-dihydroorotate (NAD(+) route): step 1/1.</text>
</comment>
<name>A0A017RTP5_9CLOT</name>
<dbReference type="HAMAP" id="MF_01211">
    <property type="entry name" value="DHODB_Fe_S_bind"/>
    <property type="match status" value="1"/>
</dbReference>